<evidence type="ECO:0000256" key="1">
    <source>
        <dbReference type="SAM" id="Phobius"/>
    </source>
</evidence>
<feature type="transmembrane region" description="Helical" evidence="1">
    <location>
        <begin position="14"/>
        <end position="32"/>
    </location>
</feature>
<proteinExistence type="predicted"/>
<dbReference type="Proteomes" id="UP000318571">
    <property type="component" value="Chromosome 7"/>
</dbReference>
<evidence type="ECO:0000313" key="2">
    <source>
        <dbReference type="EMBL" id="TRY72227.1"/>
    </source>
</evidence>
<gene>
    <name evidence="2" type="ORF">TCAL_16131</name>
</gene>
<organism evidence="2 3">
    <name type="scientific">Tigriopus californicus</name>
    <name type="common">Marine copepod</name>
    <dbReference type="NCBI Taxonomy" id="6832"/>
    <lineage>
        <taxon>Eukaryota</taxon>
        <taxon>Metazoa</taxon>
        <taxon>Ecdysozoa</taxon>
        <taxon>Arthropoda</taxon>
        <taxon>Crustacea</taxon>
        <taxon>Multicrustacea</taxon>
        <taxon>Hexanauplia</taxon>
        <taxon>Copepoda</taxon>
        <taxon>Harpacticoida</taxon>
        <taxon>Harpacticidae</taxon>
        <taxon>Tigriopus</taxon>
    </lineage>
</organism>
<reference evidence="2 3" key="1">
    <citation type="journal article" date="2018" name="Nat. Ecol. Evol.">
        <title>Genomic signatures of mitonuclear coevolution across populations of Tigriopus californicus.</title>
        <authorList>
            <person name="Barreto F.S."/>
            <person name="Watson E.T."/>
            <person name="Lima T.G."/>
            <person name="Willett C.S."/>
            <person name="Edmands S."/>
            <person name="Li W."/>
            <person name="Burton R.S."/>
        </authorList>
    </citation>
    <scope>NUCLEOTIDE SEQUENCE [LARGE SCALE GENOMIC DNA]</scope>
    <source>
        <strain evidence="2 3">San Diego</strain>
    </source>
</reference>
<keyword evidence="3" id="KW-1185">Reference proteome</keyword>
<dbReference type="EMBL" id="VCGU01000008">
    <property type="protein sequence ID" value="TRY72227.1"/>
    <property type="molecule type" value="Genomic_DNA"/>
</dbReference>
<name>A0A553P3F1_TIGCA</name>
<keyword evidence="1" id="KW-0472">Membrane</keyword>
<comment type="caution">
    <text evidence="2">The sequence shown here is derived from an EMBL/GenBank/DDBJ whole genome shotgun (WGS) entry which is preliminary data.</text>
</comment>
<protein>
    <submittedName>
        <fullName evidence="2">Uncharacterized protein</fullName>
    </submittedName>
</protein>
<evidence type="ECO:0000313" key="3">
    <source>
        <dbReference type="Proteomes" id="UP000318571"/>
    </source>
</evidence>
<dbReference type="AlphaFoldDB" id="A0A553P3F1"/>
<keyword evidence="1" id="KW-0812">Transmembrane</keyword>
<sequence length="92" mass="10346">MEHLIPRRMLYRNAPWILLLVCIFLVLVIYTTDDRSPSPGKASLESARMASHLDPSPGKFVQSTVFTSKGLSLVLGEMGKLFHLQTHNSECF</sequence>
<keyword evidence="1" id="KW-1133">Transmembrane helix</keyword>
<accession>A0A553P3F1</accession>